<evidence type="ECO:0000313" key="2">
    <source>
        <dbReference type="Proteomes" id="UP000503820"/>
    </source>
</evidence>
<name>A0A7J0BWV8_9BACT</name>
<dbReference type="AlphaFoldDB" id="A0A7J0BWV8"/>
<dbReference type="EMBL" id="BLVP01000008">
    <property type="protein sequence ID" value="GFM37651.1"/>
    <property type="molecule type" value="Genomic_DNA"/>
</dbReference>
<gene>
    <name evidence="1" type="ORF">DSM19430T_23350</name>
</gene>
<dbReference type="PANTHER" id="PTHR35866">
    <property type="entry name" value="PUTATIVE-RELATED"/>
    <property type="match status" value="1"/>
</dbReference>
<accession>A0A7J0BWV8</accession>
<comment type="caution">
    <text evidence="1">The sequence shown here is derived from an EMBL/GenBank/DDBJ whole genome shotgun (WGS) entry which is preliminary data.</text>
</comment>
<proteinExistence type="predicted"/>
<sequence>MRMAETNIQVLQERKIQESHEADEQEAFDCKMCGHCCLGEGGIVVSPKDLARIAAHLRMEPQAFAAEHGAYKGGKLFIRAGSDGYCIFFEKGKGCGVHVAKPDICRAWPFFRGNVVDAESLELAKEYCPGIRSDVPHAEFARQGRAYLKENGLIASDPACEARALILDDEPDPR</sequence>
<dbReference type="PANTHER" id="PTHR35866:SF1">
    <property type="entry name" value="YKGJ FAMILY CYSTEINE CLUSTER PROTEIN"/>
    <property type="match status" value="1"/>
</dbReference>
<reference evidence="1 2" key="1">
    <citation type="submission" date="2020-05" db="EMBL/GenBank/DDBJ databases">
        <title>Draft genome sequence of Desulfovibrio psychrotolerans JS1T.</title>
        <authorList>
            <person name="Ueno A."/>
            <person name="Tamazawa S."/>
            <person name="Tamamura S."/>
            <person name="Murakami T."/>
            <person name="Kiyama T."/>
            <person name="Inomata H."/>
            <person name="Amano Y."/>
            <person name="Miyakawa K."/>
            <person name="Tamaki H."/>
            <person name="Naganuma T."/>
            <person name="Kaneko K."/>
        </authorList>
    </citation>
    <scope>NUCLEOTIDE SEQUENCE [LARGE SCALE GENOMIC DNA]</scope>
    <source>
        <strain evidence="1 2">JS1</strain>
    </source>
</reference>
<evidence type="ECO:0000313" key="1">
    <source>
        <dbReference type="EMBL" id="GFM37651.1"/>
    </source>
</evidence>
<dbReference type="InterPro" id="IPR005358">
    <property type="entry name" value="Puta_zinc/iron-chelating_dom"/>
</dbReference>
<dbReference type="Proteomes" id="UP000503820">
    <property type="component" value="Unassembled WGS sequence"/>
</dbReference>
<dbReference type="Pfam" id="PF03692">
    <property type="entry name" value="CxxCxxCC"/>
    <property type="match status" value="1"/>
</dbReference>
<protein>
    <submittedName>
        <fullName evidence="1">Zinc/iron-chelating domain-containing protein</fullName>
    </submittedName>
</protein>
<keyword evidence="2" id="KW-1185">Reference proteome</keyword>
<organism evidence="1 2">
    <name type="scientific">Desulfovibrio psychrotolerans</name>
    <dbReference type="NCBI Taxonomy" id="415242"/>
    <lineage>
        <taxon>Bacteria</taxon>
        <taxon>Pseudomonadati</taxon>
        <taxon>Thermodesulfobacteriota</taxon>
        <taxon>Desulfovibrionia</taxon>
        <taxon>Desulfovibrionales</taxon>
        <taxon>Desulfovibrionaceae</taxon>
        <taxon>Desulfovibrio</taxon>
    </lineage>
</organism>